<keyword evidence="2" id="KW-1185">Reference proteome</keyword>
<dbReference type="EMBL" id="AWUE01017589">
    <property type="protein sequence ID" value="OMO86331.1"/>
    <property type="molecule type" value="Genomic_DNA"/>
</dbReference>
<comment type="caution">
    <text evidence="1">The sequence shown here is derived from an EMBL/GenBank/DDBJ whole genome shotgun (WGS) entry which is preliminary data.</text>
</comment>
<name>A0A1R3IUS4_9ROSI</name>
<proteinExistence type="predicted"/>
<evidence type="ECO:0000313" key="1">
    <source>
        <dbReference type="EMBL" id="OMO86331.1"/>
    </source>
</evidence>
<evidence type="ECO:0000313" key="2">
    <source>
        <dbReference type="Proteomes" id="UP000187203"/>
    </source>
</evidence>
<reference evidence="2" key="1">
    <citation type="submission" date="2013-09" db="EMBL/GenBank/DDBJ databases">
        <title>Corchorus olitorius genome sequencing.</title>
        <authorList>
            <person name="Alam M."/>
            <person name="Haque M.S."/>
            <person name="Islam M.S."/>
            <person name="Emdad E.M."/>
            <person name="Islam M.M."/>
            <person name="Ahmed B."/>
            <person name="Halim A."/>
            <person name="Hossen Q.M.M."/>
            <person name="Hossain M.Z."/>
            <person name="Ahmed R."/>
            <person name="Khan M.M."/>
            <person name="Islam R."/>
            <person name="Rashid M.M."/>
            <person name="Khan S.A."/>
            <person name="Rahman M.S."/>
            <person name="Alam M."/>
            <person name="Yahiya A.S."/>
            <person name="Khan M.S."/>
            <person name="Azam M.S."/>
            <person name="Haque T."/>
            <person name="Lashkar M.Z.H."/>
            <person name="Akhand A.I."/>
            <person name="Morshed G."/>
            <person name="Roy S."/>
            <person name="Uddin K.S."/>
            <person name="Rabeya T."/>
            <person name="Hossain A.S."/>
            <person name="Chowdhury A."/>
            <person name="Snigdha A.R."/>
            <person name="Mortoza M.S."/>
            <person name="Matin S.A."/>
            <person name="Hoque S.M.E."/>
            <person name="Islam M.K."/>
            <person name="Roy D.K."/>
            <person name="Haider R."/>
            <person name="Moosa M.M."/>
            <person name="Elias S.M."/>
            <person name="Hasan A.M."/>
            <person name="Jahan S."/>
            <person name="Shafiuddin M."/>
            <person name="Mahmood N."/>
            <person name="Shommy N.S."/>
        </authorList>
    </citation>
    <scope>NUCLEOTIDE SEQUENCE [LARGE SCALE GENOMIC DNA]</scope>
    <source>
        <strain evidence="2">cv. O-4</strain>
    </source>
</reference>
<protein>
    <submittedName>
        <fullName evidence="1">Uncharacterized protein</fullName>
    </submittedName>
</protein>
<dbReference type="Proteomes" id="UP000187203">
    <property type="component" value="Unassembled WGS sequence"/>
</dbReference>
<sequence>MPVPRIQFPDKDTLSRVMRSVIDLIECQFQISYPSGRLRMSPQLRRHPMLINVVRVILKFVEEYTYCGIYNCAFLRLWLGLMGNFNFESVTLPELLGEHSILKELYTRGIVNFSPPRLSLQQTFLEIDRINPSDRIVHLELLGGHKAAYLITTPPTTLGSFYTGLTVDDSDKSTIYDSRLIVQTPDAPQAHHHMQPIRVLIINADGVLNPDFRRVFAELSYERNPHFALVIETRLGRVEGREERLSLNMPVSSSVDPVGYFGGMWLLWNPDILTCHIIHRTTFSISAELNIRI</sequence>
<accession>A0A1R3IUS4</accession>
<gene>
    <name evidence="1" type="ORF">COLO4_21235</name>
</gene>
<dbReference type="AlphaFoldDB" id="A0A1R3IUS4"/>
<organism evidence="1 2">
    <name type="scientific">Corchorus olitorius</name>
    <dbReference type="NCBI Taxonomy" id="93759"/>
    <lineage>
        <taxon>Eukaryota</taxon>
        <taxon>Viridiplantae</taxon>
        <taxon>Streptophyta</taxon>
        <taxon>Embryophyta</taxon>
        <taxon>Tracheophyta</taxon>
        <taxon>Spermatophyta</taxon>
        <taxon>Magnoliopsida</taxon>
        <taxon>eudicotyledons</taxon>
        <taxon>Gunneridae</taxon>
        <taxon>Pentapetalae</taxon>
        <taxon>rosids</taxon>
        <taxon>malvids</taxon>
        <taxon>Malvales</taxon>
        <taxon>Malvaceae</taxon>
        <taxon>Grewioideae</taxon>
        <taxon>Apeibeae</taxon>
        <taxon>Corchorus</taxon>
    </lineage>
</organism>